<dbReference type="InterPro" id="IPR028364">
    <property type="entry name" value="Ribosomal_uL1/biogenesis"/>
</dbReference>
<evidence type="ECO:0000256" key="6">
    <source>
        <dbReference type="ARBA" id="ARBA00023054"/>
    </source>
</evidence>
<feature type="compositionally biased region" description="Basic and acidic residues" evidence="11">
    <location>
        <begin position="472"/>
        <end position="486"/>
    </location>
</feature>
<dbReference type="GO" id="GO:0005730">
    <property type="term" value="C:nucleolus"/>
    <property type="evidence" value="ECO:0007669"/>
    <property type="project" value="UniProtKB-SubCell"/>
</dbReference>
<dbReference type="InterPro" id="IPR016095">
    <property type="entry name" value="Ribosomal_uL1_3-a/b-sand"/>
</dbReference>
<keyword evidence="2" id="KW-1017">Isopeptide bond</keyword>
<keyword evidence="5" id="KW-0007">Acetylation</keyword>
<evidence type="ECO:0000256" key="4">
    <source>
        <dbReference type="ARBA" id="ARBA00022843"/>
    </source>
</evidence>
<feature type="compositionally biased region" description="Basic and acidic residues" evidence="11">
    <location>
        <begin position="407"/>
        <end position="416"/>
    </location>
</feature>
<comment type="similarity">
    <text evidence="9">Belongs to the universal ribosomal protein uL1 family. Highly divergent.</text>
</comment>
<gene>
    <name evidence="12" type="ORF">KP79_PYT00808</name>
</gene>
<dbReference type="InterPro" id="IPR023674">
    <property type="entry name" value="Ribosomal_uL1-like"/>
</dbReference>
<feature type="compositionally biased region" description="Basic residues" evidence="11">
    <location>
        <begin position="494"/>
        <end position="505"/>
    </location>
</feature>
<accession>A0A210QQ97</accession>
<evidence type="ECO:0000256" key="2">
    <source>
        <dbReference type="ARBA" id="ARBA00022499"/>
    </source>
</evidence>
<keyword evidence="3" id="KW-0597">Phosphoprotein</keyword>
<dbReference type="OrthoDB" id="10251727at2759"/>
<name>A0A210QQ97_MIZYE</name>
<keyword evidence="4" id="KW-0832">Ubl conjugation</keyword>
<proteinExistence type="inferred from homology"/>
<feature type="region of interest" description="Disordered" evidence="11">
    <location>
        <begin position="1"/>
        <end position="42"/>
    </location>
</feature>
<evidence type="ECO:0000256" key="1">
    <source>
        <dbReference type="ARBA" id="ARBA00004604"/>
    </source>
</evidence>
<evidence type="ECO:0000256" key="11">
    <source>
        <dbReference type="SAM" id="MobiDB-lite"/>
    </source>
</evidence>
<keyword evidence="7" id="KW-0539">Nucleus</keyword>
<reference evidence="12 13" key="1">
    <citation type="journal article" date="2017" name="Nat. Ecol. Evol.">
        <title>Scallop genome provides insights into evolution of bilaterian karyotype and development.</title>
        <authorList>
            <person name="Wang S."/>
            <person name="Zhang J."/>
            <person name="Jiao W."/>
            <person name="Li J."/>
            <person name="Xun X."/>
            <person name="Sun Y."/>
            <person name="Guo X."/>
            <person name="Huan P."/>
            <person name="Dong B."/>
            <person name="Zhang L."/>
            <person name="Hu X."/>
            <person name="Sun X."/>
            <person name="Wang J."/>
            <person name="Zhao C."/>
            <person name="Wang Y."/>
            <person name="Wang D."/>
            <person name="Huang X."/>
            <person name="Wang R."/>
            <person name="Lv J."/>
            <person name="Li Y."/>
            <person name="Zhang Z."/>
            <person name="Liu B."/>
            <person name="Lu W."/>
            <person name="Hui Y."/>
            <person name="Liang J."/>
            <person name="Zhou Z."/>
            <person name="Hou R."/>
            <person name="Li X."/>
            <person name="Liu Y."/>
            <person name="Li H."/>
            <person name="Ning X."/>
            <person name="Lin Y."/>
            <person name="Zhao L."/>
            <person name="Xing Q."/>
            <person name="Dou J."/>
            <person name="Li Y."/>
            <person name="Mao J."/>
            <person name="Guo H."/>
            <person name="Dou H."/>
            <person name="Li T."/>
            <person name="Mu C."/>
            <person name="Jiang W."/>
            <person name="Fu Q."/>
            <person name="Fu X."/>
            <person name="Miao Y."/>
            <person name="Liu J."/>
            <person name="Yu Q."/>
            <person name="Li R."/>
            <person name="Liao H."/>
            <person name="Li X."/>
            <person name="Kong Y."/>
            <person name="Jiang Z."/>
            <person name="Chourrout D."/>
            <person name="Li R."/>
            <person name="Bao Z."/>
        </authorList>
    </citation>
    <scope>NUCLEOTIDE SEQUENCE [LARGE SCALE GENOMIC DNA]</scope>
    <source>
        <strain evidence="12 13">PY_sf001</strain>
    </source>
</reference>
<dbReference type="CDD" id="cd00403">
    <property type="entry name" value="Ribosomal_L1"/>
    <property type="match status" value="1"/>
</dbReference>
<evidence type="ECO:0000256" key="9">
    <source>
        <dbReference type="ARBA" id="ARBA00061550"/>
    </source>
</evidence>
<organism evidence="12 13">
    <name type="scientific">Mizuhopecten yessoensis</name>
    <name type="common">Japanese scallop</name>
    <name type="synonym">Patinopecten yessoensis</name>
    <dbReference type="NCBI Taxonomy" id="6573"/>
    <lineage>
        <taxon>Eukaryota</taxon>
        <taxon>Metazoa</taxon>
        <taxon>Spiralia</taxon>
        <taxon>Lophotrochozoa</taxon>
        <taxon>Mollusca</taxon>
        <taxon>Bivalvia</taxon>
        <taxon>Autobranchia</taxon>
        <taxon>Pteriomorphia</taxon>
        <taxon>Pectinida</taxon>
        <taxon>Pectinoidea</taxon>
        <taxon>Pectinidae</taxon>
        <taxon>Mizuhopecten</taxon>
    </lineage>
</organism>
<comment type="caution">
    <text evidence="12">The sequence shown here is derived from an EMBL/GenBank/DDBJ whole genome shotgun (WGS) entry which is preliminary data.</text>
</comment>
<dbReference type="Proteomes" id="UP000242188">
    <property type="component" value="Unassembled WGS sequence"/>
</dbReference>
<evidence type="ECO:0000256" key="7">
    <source>
        <dbReference type="ARBA" id="ARBA00023242"/>
    </source>
</evidence>
<feature type="region of interest" description="Disordered" evidence="11">
    <location>
        <begin position="389"/>
        <end position="452"/>
    </location>
</feature>
<dbReference type="Gene3D" id="3.40.50.790">
    <property type="match status" value="1"/>
</dbReference>
<comment type="subcellular location">
    <subcellularLocation>
        <location evidence="1">Nucleus</location>
        <location evidence="1">Nucleolus</location>
    </subcellularLocation>
</comment>
<comment type="function">
    <text evidence="8">Regulates cellular senescence through inhibition of PTEN translation. Acts as a pro-apoptotic regulator in response to DNA damage.</text>
</comment>
<evidence type="ECO:0000256" key="8">
    <source>
        <dbReference type="ARBA" id="ARBA00054167"/>
    </source>
</evidence>
<evidence type="ECO:0000313" key="12">
    <source>
        <dbReference type="EMBL" id="OWF50905.1"/>
    </source>
</evidence>
<dbReference type="STRING" id="6573.A0A210QQ97"/>
<feature type="region of interest" description="Disordered" evidence="11">
    <location>
        <begin position="465"/>
        <end position="505"/>
    </location>
</feature>
<dbReference type="SUPFAM" id="SSF56808">
    <property type="entry name" value="Ribosomal protein L1"/>
    <property type="match status" value="1"/>
</dbReference>
<dbReference type="FunFam" id="3.40.50.790:FF:000004">
    <property type="entry name" value="Ribosomal L1 domain-containing 1-like 1"/>
    <property type="match status" value="1"/>
</dbReference>
<evidence type="ECO:0000256" key="3">
    <source>
        <dbReference type="ARBA" id="ARBA00022553"/>
    </source>
</evidence>
<evidence type="ECO:0000313" key="13">
    <source>
        <dbReference type="Proteomes" id="UP000242188"/>
    </source>
</evidence>
<evidence type="ECO:0000256" key="10">
    <source>
        <dbReference type="ARBA" id="ARBA00070787"/>
    </source>
</evidence>
<keyword evidence="13" id="KW-1185">Reference proteome</keyword>
<protein>
    <recommendedName>
        <fullName evidence="10">Ribosomal L1 domain-containing protein 1</fullName>
    </recommendedName>
</protein>
<dbReference type="Pfam" id="PF00687">
    <property type="entry name" value="Ribosomal_L1"/>
    <property type="match status" value="1"/>
</dbReference>
<feature type="compositionally biased region" description="Basic and acidic residues" evidence="11">
    <location>
        <begin position="20"/>
        <end position="42"/>
    </location>
</feature>
<feature type="compositionally biased region" description="Basic residues" evidence="11">
    <location>
        <begin position="1"/>
        <end position="12"/>
    </location>
</feature>
<keyword evidence="6" id="KW-0175">Coiled coil</keyword>
<sequence length="505" mass="56913">MKKEKMSKRKEKKMQEASVEETKKEEDMLTDTDEKTQEEAKDKEVEWWQKTCLEVMKKEEVLKTLQPLLKLVKKDRNTDLLSDDKAEIYLQFAVKKIPKVQNKIIKLRLPHSVWKPGQEVCLFVKDINKTSREHEVTERHFKDLLSSKGINCITQVIPMKCLKLEYKPYEAKRNLSNMFDLFVADERIIRLLPSLLGRNFYGKKKHPIQVNLQALDLKKEIDKVVCDSRCIISGQGATSTATVGYSDMSAEQLADNVMKAMESIAAALPGGAVNIQSVYVRTEKSLALPLFATFSSKREVKLPKKPVQQNSVVGELSTLMTGHVLVTKMGNVVVGNLDESGKFNKMKQRQMHQKTTKRKIDEESDDEMVFEEVQQKKRKTNFRDKQGKKFNTNFTQKNGKKLSIKSKTNDSMKIKDSLSSVPTPEATKKVTSKATPEMKGRVSSKAVPGKGKKVLLKTTQKKAGILTKAASKKGEKMSKATPEKAGGKSLSKAASKKGKGKKKLS</sequence>
<evidence type="ECO:0000256" key="5">
    <source>
        <dbReference type="ARBA" id="ARBA00022990"/>
    </source>
</evidence>
<dbReference type="AlphaFoldDB" id="A0A210QQ97"/>
<dbReference type="EMBL" id="NEDP02002419">
    <property type="protein sequence ID" value="OWF50905.1"/>
    <property type="molecule type" value="Genomic_DNA"/>
</dbReference>